<accession>R7UVD9</accession>
<reference evidence="1 3" key="2">
    <citation type="journal article" date="2013" name="Nature">
        <title>Insights into bilaterian evolution from three spiralian genomes.</title>
        <authorList>
            <person name="Simakov O."/>
            <person name="Marletaz F."/>
            <person name="Cho S.J."/>
            <person name="Edsinger-Gonzales E."/>
            <person name="Havlak P."/>
            <person name="Hellsten U."/>
            <person name="Kuo D.H."/>
            <person name="Larsson T."/>
            <person name="Lv J."/>
            <person name="Arendt D."/>
            <person name="Savage R."/>
            <person name="Osoegawa K."/>
            <person name="de Jong P."/>
            <person name="Grimwood J."/>
            <person name="Chapman J.A."/>
            <person name="Shapiro H."/>
            <person name="Aerts A."/>
            <person name="Otillar R.P."/>
            <person name="Terry A.Y."/>
            <person name="Boore J.L."/>
            <person name="Grigoriev I.V."/>
            <person name="Lindberg D.R."/>
            <person name="Seaver E.C."/>
            <person name="Weisblat D.A."/>
            <person name="Putnam N.H."/>
            <person name="Rokhsar D.S."/>
        </authorList>
    </citation>
    <scope>NUCLEOTIDE SEQUENCE</scope>
    <source>
        <strain evidence="1 3">I ESC-2004</strain>
    </source>
</reference>
<evidence type="ECO:0000313" key="2">
    <source>
        <dbReference type="EnsemblMetazoa" id="CapteP207232"/>
    </source>
</evidence>
<sequence length="109" mass="12703">MGSMKRPLKADVLYEDIFKSPSADHVLDLILHRSIQHRIGERGYVHLNNKRDTTCNITFTGMPCDVIPNLLGLYPYPPYEYWHTNEGKHRVELRAVVDGVPHDTWMRML</sequence>
<proteinExistence type="predicted"/>
<evidence type="ECO:0000313" key="3">
    <source>
        <dbReference type="Proteomes" id="UP000014760"/>
    </source>
</evidence>
<keyword evidence="3" id="KW-1185">Reference proteome</keyword>
<evidence type="ECO:0000313" key="1">
    <source>
        <dbReference type="EMBL" id="ELU10202.1"/>
    </source>
</evidence>
<gene>
    <name evidence="1" type="ORF">CAPTEDRAFT_207232</name>
</gene>
<dbReference type="AlphaFoldDB" id="R7UVD9"/>
<reference evidence="2" key="3">
    <citation type="submission" date="2015-06" db="UniProtKB">
        <authorList>
            <consortium name="EnsemblMetazoa"/>
        </authorList>
    </citation>
    <scope>IDENTIFICATION</scope>
</reference>
<feature type="non-terminal residue" evidence="1">
    <location>
        <position position="109"/>
    </location>
</feature>
<dbReference type="EnsemblMetazoa" id="CapteT207232">
    <property type="protein sequence ID" value="CapteP207232"/>
    <property type="gene ID" value="CapteG207232"/>
</dbReference>
<dbReference type="Proteomes" id="UP000014760">
    <property type="component" value="Unassembled WGS sequence"/>
</dbReference>
<name>R7UVD9_CAPTE</name>
<dbReference type="HOGENOM" id="CLU_2190470_0_0_1"/>
<dbReference type="EMBL" id="KB297703">
    <property type="protein sequence ID" value="ELU10202.1"/>
    <property type="molecule type" value="Genomic_DNA"/>
</dbReference>
<organism evidence="1">
    <name type="scientific">Capitella teleta</name>
    <name type="common">Polychaete worm</name>
    <dbReference type="NCBI Taxonomy" id="283909"/>
    <lineage>
        <taxon>Eukaryota</taxon>
        <taxon>Metazoa</taxon>
        <taxon>Spiralia</taxon>
        <taxon>Lophotrochozoa</taxon>
        <taxon>Annelida</taxon>
        <taxon>Polychaeta</taxon>
        <taxon>Sedentaria</taxon>
        <taxon>Scolecida</taxon>
        <taxon>Capitellidae</taxon>
        <taxon>Capitella</taxon>
    </lineage>
</organism>
<protein>
    <submittedName>
        <fullName evidence="1 2">Uncharacterized protein</fullName>
    </submittedName>
</protein>
<dbReference type="EMBL" id="AMQN01020798">
    <property type="status" value="NOT_ANNOTATED_CDS"/>
    <property type="molecule type" value="Genomic_DNA"/>
</dbReference>
<reference evidence="3" key="1">
    <citation type="submission" date="2012-12" db="EMBL/GenBank/DDBJ databases">
        <authorList>
            <person name="Hellsten U."/>
            <person name="Grimwood J."/>
            <person name="Chapman J.A."/>
            <person name="Shapiro H."/>
            <person name="Aerts A."/>
            <person name="Otillar R.P."/>
            <person name="Terry A.Y."/>
            <person name="Boore J.L."/>
            <person name="Simakov O."/>
            <person name="Marletaz F."/>
            <person name="Cho S.-J."/>
            <person name="Edsinger-Gonzales E."/>
            <person name="Havlak P."/>
            <person name="Kuo D.-H."/>
            <person name="Larsson T."/>
            <person name="Lv J."/>
            <person name="Arendt D."/>
            <person name="Savage R."/>
            <person name="Osoegawa K."/>
            <person name="de Jong P."/>
            <person name="Lindberg D.R."/>
            <person name="Seaver E.C."/>
            <person name="Weisblat D.A."/>
            <person name="Putnam N.H."/>
            <person name="Grigoriev I.V."/>
            <person name="Rokhsar D.S."/>
        </authorList>
    </citation>
    <scope>NUCLEOTIDE SEQUENCE</scope>
    <source>
        <strain evidence="3">I ESC-2004</strain>
    </source>
</reference>